<dbReference type="InParanoid" id="E2A6U7"/>
<dbReference type="PANTHER" id="PTHR23314">
    <property type="entry name" value="SPERM-ASSOCIATED ANTIGEN 6 ARMADILLO REPEAT-CONTAINING"/>
    <property type="match status" value="1"/>
</dbReference>
<dbReference type="EMBL" id="GL437203">
    <property type="protein sequence ID" value="EFN70813.1"/>
    <property type="molecule type" value="Genomic_DNA"/>
</dbReference>
<dbReference type="InterPro" id="IPR000225">
    <property type="entry name" value="Armadillo"/>
</dbReference>
<dbReference type="STRING" id="104421.E2A6U7"/>
<dbReference type="GO" id="GO:0015630">
    <property type="term" value="C:microtubule cytoskeleton"/>
    <property type="evidence" value="ECO:0007669"/>
    <property type="project" value="TreeGrafter"/>
</dbReference>
<dbReference type="InterPro" id="IPR028119">
    <property type="entry name" value="Snapin/Pallidin/Snn1"/>
</dbReference>
<keyword evidence="2" id="KW-1185">Reference proteome</keyword>
<dbReference type="GO" id="GO:0003341">
    <property type="term" value="P:cilium movement"/>
    <property type="evidence" value="ECO:0007669"/>
    <property type="project" value="TreeGrafter"/>
</dbReference>
<reference evidence="1 2" key="1">
    <citation type="journal article" date="2010" name="Science">
        <title>Genomic comparison of the ants Camponotus floridanus and Harpegnathos saltator.</title>
        <authorList>
            <person name="Bonasio R."/>
            <person name="Zhang G."/>
            <person name="Ye C."/>
            <person name="Mutti N.S."/>
            <person name="Fang X."/>
            <person name="Qin N."/>
            <person name="Donahue G."/>
            <person name="Yang P."/>
            <person name="Li Q."/>
            <person name="Li C."/>
            <person name="Zhang P."/>
            <person name="Huang Z."/>
            <person name="Berger S.L."/>
            <person name="Reinberg D."/>
            <person name="Wang J."/>
            <person name="Liebig J."/>
        </authorList>
    </citation>
    <scope>NUCLEOTIDE SEQUENCE [LARGE SCALE GENOMIC DNA]</scope>
    <source>
        <strain evidence="2">C129</strain>
    </source>
</reference>
<accession>E2A6U7</accession>
<dbReference type="OrthoDB" id="19659at2759"/>
<dbReference type="Proteomes" id="UP000000311">
    <property type="component" value="Unassembled WGS sequence"/>
</dbReference>
<dbReference type="GO" id="GO:0008017">
    <property type="term" value="F:microtubule binding"/>
    <property type="evidence" value="ECO:0007669"/>
    <property type="project" value="TreeGrafter"/>
</dbReference>
<organism evidence="2">
    <name type="scientific">Camponotus floridanus</name>
    <name type="common">Florida carpenter ant</name>
    <dbReference type="NCBI Taxonomy" id="104421"/>
    <lineage>
        <taxon>Eukaryota</taxon>
        <taxon>Metazoa</taxon>
        <taxon>Ecdysozoa</taxon>
        <taxon>Arthropoda</taxon>
        <taxon>Hexapoda</taxon>
        <taxon>Insecta</taxon>
        <taxon>Pterygota</taxon>
        <taxon>Neoptera</taxon>
        <taxon>Endopterygota</taxon>
        <taxon>Hymenoptera</taxon>
        <taxon>Apocrita</taxon>
        <taxon>Aculeata</taxon>
        <taxon>Formicoidea</taxon>
        <taxon>Formicidae</taxon>
        <taxon>Formicinae</taxon>
        <taxon>Camponotus</taxon>
    </lineage>
</organism>
<dbReference type="InterPro" id="IPR011989">
    <property type="entry name" value="ARM-like"/>
</dbReference>
<protein>
    <submittedName>
        <fullName evidence="1">Sperm-associated antigen 6</fullName>
    </submittedName>
</protein>
<dbReference type="Pfam" id="PF00514">
    <property type="entry name" value="Arm"/>
    <property type="match status" value="1"/>
</dbReference>
<evidence type="ECO:0000313" key="2">
    <source>
        <dbReference type="Proteomes" id="UP000000311"/>
    </source>
</evidence>
<dbReference type="OMA" id="CECIEQS"/>
<gene>
    <name evidence="1" type="ORF">EAG_02485</name>
</gene>
<dbReference type="AlphaFoldDB" id="E2A6U7"/>
<dbReference type="InterPro" id="IPR016024">
    <property type="entry name" value="ARM-type_fold"/>
</dbReference>
<dbReference type="Gene3D" id="1.25.10.10">
    <property type="entry name" value="Leucine-rich Repeat Variant"/>
    <property type="match status" value="2"/>
</dbReference>
<dbReference type="SUPFAM" id="SSF48371">
    <property type="entry name" value="ARM repeat"/>
    <property type="match status" value="1"/>
</dbReference>
<proteinExistence type="predicted"/>
<dbReference type="Pfam" id="PF14712">
    <property type="entry name" value="Snapin_Pallidin"/>
    <property type="match status" value="1"/>
</dbReference>
<sequence>MNDIGEAGVMDIQLKTEKEVSEDTLYFSKAVEKLAEGLLGICQPPLEQVKNELFELTSKQEALLAQMQLENKKIHETFEDIDLNDMKRALRLQQIKQKEALNKEQQREQELRREQELIVFDQYQKARLLFVQSIADLSSKPNNIDCLEAAGVIDLLRPLLMDTVPSIQHMAAFAFGKLANHNSRLAHAIVRRDILSHLLKNIDKQNKFYKKAALFVLRAIAKHSPELALIVVDHDGLETIIECLEDFDPEVKEAAAWALGYIARHNKSLAQTAVDAGAASLLVLCLQEPELYIKQIGASAISDISKHSIELAQAVVDTGAVAFLAKTLANPDAKAKRQALLALSSIAKHSTELAEAVIEAEIFPDVLVHMAHPDENVGRVAAILTREICKHTLELAQLATNIGGIAALIELINVSKSATRLPAIMALGYIAGHSDQLAVAVIGSKGIVQLTIVLQEETEDHILAVTVWAIGQIGKHTPEHAKAIAAANILPKLLKLYSDSKSSEDLRAKCNTTLKQVLQKCMYIEALEPLLHDVPLNILKYVLGQFSKILPHDAKARRLFVTSGGLKKVQEIQAEPGTALSEYITIINCCFPEEIVRYYSPGYPDSLLEAVEQYQPKCLFVFDHKSSSEHMDSSLPTSFYNDEG</sequence>
<name>E2A6U7_CAMFO</name>
<dbReference type="SMART" id="SM00185">
    <property type="entry name" value="ARM"/>
    <property type="match status" value="9"/>
</dbReference>
<dbReference type="PANTHER" id="PTHR23314:SF0">
    <property type="entry name" value="SPERM-ASSOCIATED ANTIGEN 6"/>
    <property type="match status" value="1"/>
</dbReference>
<evidence type="ECO:0000313" key="1">
    <source>
        <dbReference type="EMBL" id="EFN70813.1"/>
    </source>
</evidence>